<organism evidence="1 2">
    <name type="scientific">Sanguibacter keddieii (strain ATCC 51767 / DSM 10542 / NCFB 3025 / ST-74)</name>
    <dbReference type="NCBI Taxonomy" id="446469"/>
    <lineage>
        <taxon>Bacteria</taxon>
        <taxon>Bacillati</taxon>
        <taxon>Actinomycetota</taxon>
        <taxon>Actinomycetes</taxon>
        <taxon>Micrococcales</taxon>
        <taxon>Sanguibacteraceae</taxon>
        <taxon>Sanguibacter</taxon>
    </lineage>
</organism>
<gene>
    <name evidence="1" type="ordered locus">Sked_13690</name>
</gene>
<dbReference type="Proteomes" id="UP000000322">
    <property type="component" value="Chromosome"/>
</dbReference>
<sequence>MTASATPHALRPLSADDLLAGPRGRRLCAEVADDMSPEDISLALTESVDAARYWQSQDELDQELALPGSRDRLRPVAEVLASASATGWWTAPLDLDDLHEVEMLDETAPAGRSALVGARERLERWRTDRDLEEEQHVGSDRGLEHAAGGEWWTQPLGADLVRTTPTVPSLAPAGLFYPEDSYGWSDALSWPLWATRAPRVFEIDGPGDLAALVSRFPRDVTRSRRRTWWETTGVDGAWAAPDWSAVAEDYDAVHLTVRGYLTTAGTAVPVEGTPVAGACTVLAGWAPGETVWLTDVLEPAGAARRWRRRDDEVLWDLVTDETPQTFDTPPPHN</sequence>
<keyword evidence="2" id="KW-1185">Reference proteome</keyword>
<dbReference type="HOGENOM" id="CLU_778051_0_0_11"/>
<dbReference type="RefSeq" id="WP_012866378.1">
    <property type="nucleotide sequence ID" value="NC_013521.1"/>
</dbReference>
<dbReference type="KEGG" id="ske:Sked_13690"/>
<accession>D1BF13</accession>
<dbReference type="OrthoDB" id="4700192at2"/>
<dbReference type="eggNOG" id="ENOG5031JT7">
    <property type="taxonomic scope" value="Bacteria"/>
</dbReference>
<dbReference type="EMBL" id="CP001819">
    <property type="protein sequence ID" value="ACZ21309.1"/>
    <property type="molecule type" value="Genomic_DNA"/>
</dbReference>
<dbReference type="STRING" id="446469.Sked_13690"/>
<reference evidence="1 2" key="1">
    <citation type="journal article" date="2009" name="Stand. Genomic Sci.">
        <title>Complete genome sequence of Sanguibacter keddieii type strain (ST-74).</title>
        <authorList>
            <person name="Ivanova N."/>
            <person name="Sikorski J."/>
            <person name="Sims D."/>
            <person name="Brettin T."/>
            <person name="Detter J.C."/>
            <person name="Han C."/>
            <person name="Lapidus A."/>
            <person name="Copeland A."/>
            <person name="Glavina Del Rio T."/>
            <person name="Nolan M."/>
            <person name="Chen F."/>
            <person name="Lucas S."/>
            <person name="Tice H."/>
            <person name="Cheng J.F."/>
            <person name="Bruce D."/>
            <person name="Goodwin L."/>
            <person name="Pitluck S."/>
            <person name="Pati A."/>
            <person name="Mavromatis K."/>
            <person name="Chen A."/>
            <person name="Palaniappan K."/>
            <person name="D'haeseleer P."/>
            <person name="Chain P."/>
            <person name="Bristow J."/>
            <person name="Eisen J.A."/>
            <person name="Markowitz V."/>
            <person name="Hugenholtz P."/>
            <person name="Goker M."/>
            <person name="Pukall R."/>
            <person name="Klenk H.P."/>
            <person name="Kyrpides N.C."/>
        </authorList>
    </citation>
    <scope>NUCLEOTIDE SEQUENCE [LARGE SCALE GENOMIC DNA]</scope>
    <source>
        <strain evidence="2">ATCC 51767 / DSM 10542 / NCFB 3025 / ST-74</strain>
    </source>
</reference>
<evidence type="ECO:0000313" key="2">
    <source>
        <dbReference type="Proteomes" id="UP000000322"/>
    </source>
</evidence>
<name>D1BF13_SANKS</name>
<protein>
    <submittedName>
        <fullName evidence="1">Uncharacterized protein</fullName>
    </submittedName>
</protein>
<dbReference type="AlphaFoldDB" id="D1BF13"/>
<proteinExistence type="predicted"/>
<evidence type="ECO:0000313" key="1">
    <source>
        <dbReference type="EMBL" id="ACZ21309.1"/>
    </source>
</evidence>